<keyword evidence="6" id="KW-1185">Reference proteome</keyword>
<organism evidence="5 6">
    <name type="scientific">Kribbella karoonensis</name>
    <dbReference type="NCBI Taxonomy" id="324851"/>
    <lineage>
        <taxon>Bacteria</taxon>
        <taxon>Bacillati</taxon>
        <taxon>Actinomycetota</taxon>
        <taxon>Actinomycetes</taxon>
        <taxon>Propionibacteriales</taxon>
        <taxon>Kribbellaceae</taxon>
        <taxon>Kribbella</taxon>
    </lineage>
</organism>
<evidence type="ECO:0000256" key="1">
    <source>
        <dbReference type="ARBA" id="ARBA00023015"/>
    </source>
</evidence>
<dbReference type="InterPro" id="IPR036390">
    <property type="entry name" value="WH_DNA-bd_sf"/>
</dbReference>
<dbReference type="CDD" id="cd00090">
    <property type="entry name" value="HTH_ARSR"/>
    <property type="match status" value="1"/>
</dbReference>
<dbReference type="SMART" id="SM00418">
    <property type="entry name" value="HTH_ARSR"/>
    <property type="match status" value="1"/>
</dbReference>
<gene>
    <name evidence="5" type="ORF">GCM10009742_05480</name>
</gene>
<comment type="caution">
    <text evidence="5">The sequence shown here is derived from an EMBL/GenBank/DDBJ whole genome shotgun (WGS) entry which is preliminary data.</text>
</comment>
<reference evidence="5 6" key="1">
    <citation type="journal article" date="2019" name="Int. J. Syst. Evol. Microbiol.">
        <title>The Global Catalogue of Microorganisms (GCM) 10K type strain sequencing project: providing services to taxonomists for standard genome sequencing and annotation.</title>
        <authorList>
            <consortium name="The Broad Institute Genomics Platform"/>
            <consortium name="The Broad Institute Genome Sequencing Center for Infectious Disease"/>
            <person name="Wu L."/>
            <person name="Ma J."/>
        </authorList>
    </citation>
    <scope>NUCLEOTIDE SEQUENCE [LARGE SCALE GENOMIC DNA]</scope>
    <source>
        <strain evidence="5 6">JCM 14304</strain>
    </source>
</reference>
<dbReference type="RefSeq" id="WP_344187731.1">
    <property type="nucleotide sequence ID" value="NZ_BAAAND010000001.1"/>
</dbReference>
<sequence length="315" mass="33801">MARYQLEPGDYGLVRFVVSPLTELGNSLRALRAPSSYPLQAPWYAAVCGVRDQLPLDVLRGLIGPTFDTPDLFNPRVGVPLTINAQLAYLRDQDLGTLGADIESAVGGVPRGLGVCGRSFGHRLADALAAYWRLAFQPHWSRMQAVLDADVACRARSLAAEGVIATLNGCGPGVRADRTSITAHILGREDDDLVLTTRGRPLFAVPSLFTLSSSTPLTDSDPMVMYGAGNQRSMWTDPGEPGGTALLSPRRLRYLRALGSGRTTTSLAEQFGVSPSAANQSLRAMTAQGLVRARRDGRTVVYERTPLGDQLADLP</sequence>
<dbReference type="Proteomes" id="UP001500190">
    <property type="component" value="Unassembled WGS sequence"/>
</dbReference>
<keyword evidence="3" id="KW-0804">Transcription</keyword>
<dbReference type="InterPro" id="IPR001845">
    <property type="entry name" value="HTH_ArsR_DNA-bd_dom"/>
</dbReference>
<dbReference type="SUPFAM" id="SSF46785">
    <property type="entry name" value="Winged helix' DNA-binding domain"/>
    <property type="match status" value="1"/>
</dbReference>
<name>A0ABN2D1D9_9ACTN</name>
<dbReference type="InterPro" id="IPR036388">
    <property type="entry name" value="WH-like_DNA-bd_sf"/>
</dbReference>
<dbReference type="Gene3D" id="1.10.10.10">
    <property type="entry name" value="Winged helix-like DNA-binding domain superfamily/Winged helix DNA-binding domain"/>
    <property type="match status" value="1"/>
</dbReference>
<evidence type="ECO:0000256" key="2">
    <source>
        <dbReference type="ARBA" id="ARBA00023125"/>
    </source>
</evidence>
<feature type="domain" description="HTH arsR-type" evidence="4">
    <location>
        <begin position="241"/>
        <end position="313"/>
    </location>
</feature>
<evidence type="ECO:0000259" key="4">
    <source>
        <dbReference type="SMART" id="SM00418"/>
    </source>
</evidence>
<accession>A0ABN2D1D9</accession>
<keyword evidence="2" id="KW-0238">DNA-binding</keyword>
<dbReference type="InterPro" id="IPR051011">
    <property type="entry name" value="Metal_resp_trans_reg"/>
</dbReference>
<keyword evidence="1" id="KW-0805">Transcription regulation</keyword>
<proteinExistence type="predicted"/>
<evidence type="ECO:0000256" key="3">
    <source>
        <dbReference type="ARBA" id="ARBA00023163"/>
    </source>
</evidence>
<dbReference type="EMBL" id="BAAAND010000001">
    <property type="protein sequence ID" value="GAA1566868.1"/>
    <property type="molecule type" value="Genomic_DNA"/>
</dbReference>
<protein>
    <recommendedName>
        <fullName evidence="4">HTH arsR-type domain-containing protein</fullName>
    </recommendedName>
</protein>
<evidence type="ECO:0000313" key="5">
    <source>
        <dbReference type="EMBL" id="GAA1566868.1"/>
    </source>
</evidence>
<dbReference type="InterPro" id="IPR011991">
    <property type="entry name" value="ArsR-like_HTH"/>
</dbReference>
<dbReference type="PANTHER" id="PTHR43132">
    <property type="entry name" value="ARSENICAL RESISTANCE OPERON REPRESSOR ARSR-RELATED"/>
    <property type="match status" value="1"/>
</dbReference>
<evidence type="ECO:0000313" key="6">
    <source>
        <dbReference type="Proteomes" id="UP001500190"/>
    </source>
</evidence>
<dbReference type="PANTHER" id="PTHR43132:SF6">
    <property type="entry name" value="HTH-TYPE TRANSCRIPTIONAL REPRESSOR CZRA"/>
    <property type="match status" value="1"/>
</dbReference>